<dbReference type="RefSeq" id="WP_084240620.1">
    <property type="nucleotide sequence ID" value="NZ_FWXT01000003.1"/>
</dbReference>
<proteinExistence type="predicted"/>
<dbReference type="AlphaFoldDB" id="A0A1W2DI27"/>
<dbReference type="Pfam" id="PF19781">
    <property type="entry name" value="DUF6266"/>
    <property type="match status" value="1"/>
</dbReference>
<gene>
    <name evidence="1" type="ORF">SAMN04488524_3849</name>
</gene>
<sequence length="213" mass="23743">MGILQSGPLGPFRKKTGPLIGRKHRGINVITSLHHTSKKKPTLKQSDAQYKFGLLNNFLKIIKTSVNSGFASYAKGQSAVNAAFSYNFDHAFVLDEATGEYQINYPKMAYSRGRIVTPEAAEVSVSAGQLSFSWQPQNQSAYCQFTDMASFLVYNPVRKTRISFARAVNRYAQRYTIEMPQDYAGEIVHCYMSFSSADGKQQGDSVYLGEVMC</sequence>
<dbReference type="InterPro" id="IPR046233">
    <property type="entry name" value="DUF6266"/>
</dbReference>
<name>A0A1W2DI27_9SPHI</name>
<organism evidence="1 2">
    <name type="scientific">Pedobacter africanus</name>
    <dbReference type="NCBI Taxonomy" id="151894"/>
    <lineage>
        <taxon>Bacteria</taxon>
        <taxon>Pseudomonadati</taxon>
        <taxon>Bacteroidota</taxon>
        <taxon>Sphingobacteriia</taxon>
        <taxon>Sphingobacteriales</taxon>
        <taxon>Sphingobacteriaceae</taxon>
        <taxon>Pedobacter</taxon>
    </lineage>
</organism>
<dbReference type="STRING" id="151894.SAMN04488524_3849"/>
<evidence type="ECO:0000313" key="2">
    <source>
        <dbReference type="Proteomes" id="UP000192756"/>
    </source>
</evidence>
<keyword evidence="2" id="KW-1185">Reference proteome</keyword>
<reference evidence="2" key="1">
    <citation type="submission" date="2017-04" db="EMBL/GenBank/DDBJ databases">
        <authorList>
            <person name="Varghese N."/>
            <person name="Submissions S."/>
        </authorList>
    </citation>
    <scope>NUCLEOTIDE SEQUENCE [LARGE SCALE GENOMIC DNA]</scope>
    <source>
        <strain evidence="2">DSM 12126</strain>
    </source>
</reference>
<dbReference type="EMBL" id="FWXT01000003">
    <property type="protein sequence ID" value="SMC97160.1"/>
    <property type="molecule type" value="Genomic_DNA"/>
</dbReference>
<accession>A0A1W2DI27</accession>
<protein>
    <submittedName>
        <fullName evidence="1">Uncharacterized protein</fullName>
    </submittedName>
</protein>
<dbReference type="Proteomes" id="UP000192756">
    <property type="component" value="Unassembled WGS sequence"/>
</dbReference>
<dbReference type="OrthoDB" id="665435at2"/>
<evidence type="ECO:0000313" key="1">
    <source>
        <dbReference type="EMBL" id="SMC97160.1"/>
    </source>
</evidence>